<feature type="region of interest" description="Disordered" evidence="1">
    <location>
        <begin position="309"/>
        <end position="348"/>
    </location>
</feature>
<keyword evidence="4" id="KW-1185">Reference proteome</keyword>
<protein>
    <recommendedName>
        <fullName evidence="2">DUF4350 domain-containing protein</fullName>
    </recommendedName>
</protein>
<dbReference type="InterPro" id="IPR025646">
    <property type="entry name" value="DUF4350"/>
</dbReference>
<sequence>MVIGLALAVVATIGVGASTSTAVFGPFNTDWDGTSELRTTVAADSDTTFELVRQPSAYDEYSTETVALVAAPERPYDEASSDALGQFVDRGGTLVVLESGTAHGDSLLEDIGATARIDGQLVRDEYQHADGPMMPIATAATDHTLTGEAEQITLNHASVVDIDGDGQHEGDVRVLFETSSFARLESDSASGPDSQPVATVESVGDGRVVAVSDPSLVSNAMVDRTDTNAFIQALSADADRVVFDVSHGESLPPVASALITVRTSPLLQVALGIAVILTVGLSTSQGVRRTGQALRTRVLEALASARFDGQSERHRLERSSTRMQRPRSQDTAERASGTTQNDTSGGHQ</sequence>
<gene>
    <name evidence="3" type="ORF">B2G88_12565</name>
</gene>
<comment type="caution">
    <text evidence="3">The sequence shown here is derived from an EMBL/GenBank/DDBJ whole genome shotgun (WGS) entry which is preliminary data.</text>
</comment>
<proteinExistence type="predicted"/>
<evidence type="ECO:0000313" key="3">
    <source>
        <dbReference type="EMBL" id="OVE85255.1"/>
    </source>
</evidence>
<organism evidence="3 4">
    <name type="scientific">Natronolimnobius baerhuensis</name>
    <dbReference type="NCBI Taxonomy" id="253108"/>
    <lineage>
        <taxon>Archaea</taxon>
        <taxon>Methanobacteriati</taxon>
        <taxon>Methanobacteriota</taxon>
        <taxon>Stenosarchaea group</taxon>
        <taxon>Halobacteria</taxon>
        <taxon>Halobacteriales</taxon>
        <taxon>Natrialbaceae</taxon>
        <taxon>Natronolimnobius</taxon>
    </lineage>
</organism>
<feature type="domain" description="DUF4350" evidence="2">
    <location>
        <begin position="26"/>
        <end position="234"/>
    </location>
</feature>
<feature type="compositionally biased region" description="Polar residues" evidence="1">
    <location>
        <begin position="336"/>
        <end position="348"/>
    </location>
</feature>
<evidence type="ECO:0000256" key="1">
    <source>
        <dbReference type="SAM" id="MobiDB-lite"/>
    </source>
</evidence>
<dbReference type="AlphaFoldDB" id="A0A202EAG9"/>
<accession>A0A202EAG9</accession>
<dbReference type="EMBL" id="MWPH01000002">
    <property type="protein sequence ID" value="OVE85255.1"/>
    <property type="molecule type" value="Genomic_DNA"/>
</dbReference>
<dbReference type="Proteomes" id="UP000196084">
    <property type="component" value="Unassembled WGS sequence"/>
</dbReference>
<evidence type="ECO:0000259" key="2">
    <source>
        <dbReference type="Pfam" id="PF14258"/>
    </source>
</evidence>
<evidence type="ECO:0000313" key="4">
    <source>
        <dbReference type="Proteomes" id="UP000196084"/>
    </source>
</evidence>
<reference evidence="3 4" key="1">
    <citation type="submission" date="2017-02" db="EMBL/GenBank/DDBJ databases">
        <title>Natronthermophilus aegyptiacus gen. nov.,sp. nov., an aerobic, extremely halophilic alkalithermophilic archaeon isolated from the athalassohaline Wadi An Natrun, Egypt.</title>
        <authorList>
            <person name="Zhao B."/>
        </authorList>
    </citation>
    <scope>NUCLEOTIDE SEQUENCE [LARGE SCALE GENOMIC DNA]</scope>
    <source>
        <strain evidence="3 4">CGMCC 1.3597</strain>
    </source>
</reference>
<name>A0A202EAG9_9EURY</name>
<dbReference type="Pfam" id="PF14258">
    <property type="entry name" value="DUF4350"/>
    <property type="match status" value="1"/>
</dbReference>
<feature type="compositionally biased region" description="Basic and acidic residues" evidence="1">
    <location>
        <begin position="309"/>
        <end position="320"/>
    </location>
</feature>